<dbReference type="GO" id="GO:0005886">
    <property type="term" value="C:plasma membrane"/>
    <property type="evidence" value="ECO:0007669"/>
    <property type="project" value="TreeGrafter"/>
</dbReference>
<dbReference type="RefSeq" id="WP_154572797.1">
    <property type="nucleotide sequence ID" value="NZ_VUNB01000005.1"/>
</dbReference>
<feature type="domain" description="GtrA/DPMS transmembrane" evidence="8">
    <location>
        <begin position="32"/>
        <end position="145"/>
    </location>
</feature>
<reference evidence="9" key="1">
    <citation type="submission" date="2019-09" db="EMBL/GenBank/DDBJ databases">
        <title>In-depth cultivation of the pig gut microbiome towards novel bacterial diversity and tailored functional studies.</title>
        <authorList>
            <person name="Wylensek D."/>
            <person name="Hitch T.C.A."/>
            <person name="Clavel T."/>
        </authorList>
    </citation>
    <scope>NUCLEOTIDE SEQUENCE</scope>
    <source>
        <strain evidence="9">RF-744-FAT-WT-3</strain>
    </source>
</reference>
<accession>A0A6A8MCM5</accession>
<dbReference type="EMBL" id="VUNB01000005">
    <property type="protein sequence ID" value="MST69327.1"/>
    <property type="molecule type" value="Genomic_DNA"/>
</dbReference>
<evidence type="ECO:0000259" key="8">
    <source>
        <dbReference type="Pfam" id="PF04138"/>
    </source>
</evidence>
<proteinExistence type="inferred from homology"/>
<dbReference type="InterPro" id="IPR051401">
    <property type="entry name" value="GtrA_CellWall_Glycosyl"/>
</dbReference>
<name>A0A6A8MCM5_9FIRM</name>
<feature type="transmembrane region" description="Helical" evidence="7">
    <location>
        <begin position="57"/>
        <end position="77"/>
    </location>
</feature>
<feature type="region of interest" description="Disordered" evidence="6">
    <location>
        <begin position="1"/>
        <end position="21"/>
    </location>
</feature>
<organism evidence="9">
    <name type="scientific">Baileyella intestinalis</name>
    <dbReference type="NCBI Taxonomy" id="2606709"/>
    <lineage>
        <taxon>Bacteria</taxon>
        <taxon>Bacillati</taxon>
        <taxon>Bacillota</taxon>
        <taxon>Clostridia</taxon>
        <taxon>Peptostreptococcales</taxon>
        <taxon>Anaerovoracaceae</taxon>
        <taxon>Baileyella</taxon>
    </lineage>
</organism>
<evidence type="ECO:0000256" key="5">
    <source>
        <dbReference type="ARBA" id="ARBA00023136"/>
    </source>
</evidence>
<keyword evidence="5 7" id="KW-0472">Membrane</keyword>
<evidence type="ECO:0000256" key="7">
    <source>
        <dbReference type="SAM" id="Phobius"/>
    </source>
</evidence>
<evidence type="ECO:0000256" key="4">
    <source>
        <dbReference type="ARBA" id="ARBA00022989"/>
    </source>
</evidence>
<comment type="similarity">
    <text evidence="2">Belongs to the GtrA family.</text>
</comment>
<evidence type="ECO:0000256" key="3">
    <source>
        <dbReference type="ARBA" id="ARBA00022692"/>
    </source>
</evidence>
<evidence type="ECO:0000256" key="2">
    <source>
        <dbReference type="ARBA" id="ARBA00009399"/>
    </source>
</evidence>
<gene>
    <name evidence="9" type="ORF">FYJ66_06960</name>
</gene>
<comment type="subcellular location">
    <subcellularLocation>
        <location evidence="1">Membrane</location>
        <topology evidence="1">Multi-pass membrane protein</topology>
    </subcellularLocation>
</comment>
<evidence type="ECO:0000256" key="6">
    <source>
        <dbReference type="SAM" id="MobiDB-lite"/>
    </source>
</evidence>
<dbReference type="AlphaFoldDB" id="A0A6A8MCM5"/>
<dbReference type="InterPro" id="IPR007267">
    <property type="entry name" value="GtrA_DPMS_TM"/>
</dbReference>
<dbReference type="Pfam" id="PF04138">
    <property type="entry name" value="GtrA_DPMS_TM"/>
    <property type="match status" value="1"/>
</dbReference>
<comment type="caution">
    <text evidence="9">The sequence shown here is derived from an EMBL/GenBank/DDBJ whole genome shotgun (WGS) entry which is preliminary data.</text>
</comment>
<dbReference type="PANTHER" id="PTHR38459:SF1">
    <property type="entry name" value="PROPHAGE BACTOPRENOL-LINKED GLUCOSE TRANSLOCASE HOMOLOG"/>
    <property type="match status" value="1"/>
</dbReference>
<keyword evidence="3 7" id="KW-0812">Transmembrane</keyword>
<evidence type="ECO:0000256" key="1">
    <source>
        <dbReference type="ARBA" id="ARBA00004141"/>
    </source>
</evidence>
<sequence length="172" mass="19790">MSKNTDSNTTYHSPEEKPYVPDAKETRSQVVKFALFSASAGIIETVSFTLMKLLTPFKYWPCYLVALVLSVLWNFTLNREFTFKSSNNVPKAMFLVFLFYCVFTPLSTIGGNYLSESAHWNDYAVLFVTMGCNLVSEYLYDRFVVYRNSMNTNARGQRALKKKSAEEKSREK</sequence>
<protein>
    <submittedName>
        <fullName evidence="9">GtrA family protein</fullName>
    </submittedName>
</protein>
<evidence type="ECO:0000313" key="9">
    <source>
        <dbReference type="EMBL" id="MST69327.1"/>
    </source>
</evidence>
<keyword evidence="4 7" id="KW-1133">Transmembrane helix</keyword>
<dbReference type="PANTHER" id="PTHR38459">
    <property type="entry name" value="PROPHAGE BACTOPRENOL-LINKED GLUCOSE TRANSLOCASE HOMOLOG"/>
    <property type="match status" value="1"/>
</dbReference>
<feature type="compositionally biased region" description="Polar residues" evidence="6">
    <location>
        <begin position="1"/>
        <end position="12"/>
    </location>
</feature>
<dbReference type="GO" id="GO:0000271">
    <property type="term" value="P:polysaccharide biosynthetic process"/>
    <property type="evidence" value="ECO:0007669"/>
    <property type="project" value="InterPro"/>
</dbReference>
<feature type="transmembrane region" description="Helical" evidence="7">
    <location>
        <begin position="89"/>
        <end position="111"/>
    </location>
</feature>